<sequence>MRFVYLYAIYQCIHGLFRYSSNVKNEIKAKEVAAKQTNSIFYIKYSKKRLCVYDIYYDRFENLTYYVKDKDEIFNIPAFDCKFDGFCAGGKKELAEMLSGVRMSKDRMDEFRYLCNAIGLSEEEHEEIREIIKFPQKLTKNSEKW</sequence>
<accession>X1EKR7</accession>
<reference evidence="1" key="1">
    <citation type="journal article" date="2014" name="Front. Microbiol.">
        <title>High frequency of phylogenetically diverse reductive dehalogenase-homologous genes in deep subseafloor sedimentary metagenomes.</title>
        <authorList>
            <person name="Kawai M."/>
            <person name="Futagami T."/>
            <person name="Toyoda A."/>
            <person name="Takaki Y."/>
            <person name="Nishi S."/>
            <person name="Hori S."/>
            <person name="Arai W."/>
            <person name="Tsubouchi T."/>
            <person name="Morono Y."/>
            <person name="Uchiyama I."/>
            <person name="Ito T."/>
            <person name="Fujiyama A."/>
            <person name="Inagaki F."/>
            <person name="Takami H."/>
        </authorList>
    </citation>
    <scope>NUCLEOTIDE SEQUENCE</scope>
    <source>
        <strain evidence="1">Expedition CK06-06</strain>
    </source>
</reference>
<protein>
    <submittedName>
        <fullName evidence="1">Uncharacterized protein</fullName>
    </submittedName>
</protein>
<dbReference type="EMBL" id="BARU01003148">
    <property type="protein sequence ID" value="GAH20935.1"/>
    <property type="molecule type" value="Genomic_DNA"/>
</dbReference>
<comment type="caution">
    <text evidence="1">The sequence shown here is derived from an EMBL/GenBank/DDBJ whole genome shotgun (WGS) entry which is preliminary data.</text>
</comment>
<name>X1EKR7_9ZZZZ</name>
<proteinExistence type="predicted"/>
<gene>
    <name evidence="1" type="ORF">S03H2_06982</name>
</gene>
<dbReference type="AlphaFoldDB" id="X1EKR7"/>
<organism evidence="1">
    <name type="scientific">marine sediment metagenome</name>
    <dbReference type="NCBI Taxonomy" id="412755"/>
    <lineage>
        <taxon>unclassified sequences</taxon>
        <taxon>metagenomes</taxon>
        <taxon>ecological metagenomes</taxon>
    </lineage>
</organism>
<evidence type="ECO:0000313" key="1">
    <source>
        <dbReference type="EMBL" id="GAH20935.1"/>
    </source>
</evidence>